<feature type="transmembrane region" description="Helical" evidence="1">
    <location>
        <begin position="538"/>
        <end position="558"/>
    </location>
</feature>
<evidence type="ECO:0000256" key="1">
    <source>
        <dbReference type="SAM" id="Phobius"/>
    </source>
</evidence>
<dbReference type="PANTHER" id="PTHR43185">
    <property type="entry name" value="FERROUS IRON TRANSPORT PROTEIN B"/>
    <property type="match status" value="1"/>
</dbReference>
<organism evidence="4 5">
    <name type="scientific">Blastopirellula marina</name>
    <dbReference type="NCBI Taxonomy" id="124"/>
    <lineage>
        <taxon>Bacteria</taxon>
        <taxon>Pseudomonadati</taxon>
        <taxon>Planctomycetota</taxon>
        <taxon>Planctomycetia</taxon>
        <taxon>Pirellulales</taxon>
        <taxon>Pirellulaceae</taxon>
        <taxon>Blastopirellula</taxon>
    </lineage>
</organism>
<feature type="transmembrane region" description="Helical" evidence="1">
    <location>
        <begin position="503"/>
        <end position="526"/>
    </location>
</feature>
<dbReference type="RefSeq" id="WP_105357662.1">
    <property type="nucleotide sequence ID" value="NZ_PUIB01000023.1"/>
</dbReference>
<evidence type="ECO:0000313" key="5">
    <source>
        <dbReference type="Proteomes" id="UP000239388"/>
    </source>
</evidence>
<dbReference type="Pfam" id="PF07670">
    <property type="entry name" value="Gate"/>
    <property type="match status" value="1"/>
</dbReference>
<accession>A0A2S8F9Y7</accession>
<protein>
    <submittedName>
        <fullName evidence="4">GTP-binding protein</fullName>
    </submittedName>
</protein>
<dbReference type="Proteomes" id="UP000239388">
    <property type="component" value="Unassembled WGS sequence"/>
</dbReference>
<proteinExistence type="predicted"/>
<gene>
    <name evidence="4" type="ORF">C5Y98_22510</name>
</gene>
<dbReference type="GO" id="GO:0005525">
    <property type="term" value="F:GTP binding"/>
    <property type="evidence" value="ECO:0007669"/>
    <property type="project" value="InterPro"/>
</dbReference>
<dbReference type="OrthoDB" id="9809127at2"/>
<evidence type="ECO:0000259" key="3">
    <source>
        <dbReference type="Pfam" id="PF07670"/>
    </source>
</evidence>
<name>A0A2S8F9Y7_9BACT</name>
<feature type="domain" description="G" evidence="2">
    <location>
        <begin position="13"/>
        <end position="102"/>
    </location>
</feature>
<dbReference type="Gene3D" id="3.40.50.300">
    <property type="entry name" value="P-loop containing nucleotide triphosphate hydrolases"/>
    <property type="match status" value="1"/>
</dbReference>
<keyword evidence="1" id="KW-0472">Membrane</keyword>
<feature type="transmembrane region" description="Helical" evidence="1">
    <location>
        <begin position="464"/>
        <end position="483"/>
    </location>
</feature>
<dbReference type="InterPro" id="IPR027417">
    <property type="entry name" value="P-loop_NTPase"/>
</dbReference>
<feature type="transmembrane region" description="Helical" evidence="1">
    <location>
        <begin position="263"/>
        <end position="282"/>
    </location>
</feature>
<dbReference type="Pfam" id="PF01926">
    <property type="entry name" value="MMR_HSR1"/>
    <property type="match status" value="1"/>
</dbReference>
<feature type="transmembrane region" description="Helical" evidence="1">
    <location>
        <begin position="370"/>
        <end position="390"/>
    </location>
</feature>
<dbReference type="AlphaFoldDB" id="A0A2S8F9Y7"/>
<evidence type="ECO:0000259" key="2">
    <source>
        <dbReference type="Pfam" id="PF01926"/>
    </source>
</evidence>
<dbReference type="GO" id="GO:0015093">
    <property type="term" value="F:ferrous iron transmembrane transporter activity"/>
    <property type="evidence" value="ECO:0007669"/>
    <property type="project" value="TreeGrafter"/>
</dbReference>
<sequence>MISSAICQQRQAVLIVGKESVGKTTLASALAGVSADDANFRGSTVAVEKYVAEDVVYWDTPGIFRQSDTETTRLALAALDEHEKVLLIIQATQIDEDLAELLPMVAGKRGAVVVSYWDKVQPGEAAMEALEKFSAEVGVPFMAADGRRLNDFQTQRIAEMLQTSSVFSANQLRYRAGWRIEPRPGILEHRIWGPLLAIVLLVLPALATIFGANELANVLHPIVEGWLEPLIATIEATWPAWLRLLLTNKSDGLGYGLLDMGPFLLVWALPTVVLFSLILGAYKTSGLVERMNIAIHPWVRYVGLSGRDVVRILMGFGCNVPAVISTRACSGCSRNTAIAGIAFGAACSYQLPATWAVLSAAAIRSGGSPLALCFGYLIYLGLTTLIYLRLTSSPSGRDALNILMTPRSPFMQWPSAKALWREAYSTLRQFSVQAMPIFVGICVFASLLANWGILAFASRVLGPLMAIFNLPATAALPVVLASIRKDGILLLASDQGETMPMTAGQTLTAVYLAGVLLPCLVTSLTIARETDWRRTLQLLGRQALFAIAFTLFLAWGTGGIL</sequence>
<comment type="caution">
    <text evidence="4">The sequence shown here is derived from an EMBL/GenBank/DDBJ whole genome shotgun (WGS) entry which is preliminary data.</text>
</comment>
<dbReference type="SUPFAM" id="SSF52540">
    <property type="entry name" value="P-loop containing nucleoside triphosphate hydrolases"/>
    <property type="match status" value="1"/>
</dbReference>
<dbReference type="EMBL" id="PUIB01000023">
    <property type="protein sequence ID" value="PQO28986.1"/>
    <property type="molecule type" value="Genomic_DNA"/>
</dbReference>
<dbReference type="InterPro" id="IPR050860">
    <property type="entry name" value="FeoB_GTPase"/>
</dbReference>
<evidence type="ECO:0000313" key="4">
    <source>
        <dbReference type="EMBL" id="PQO28986.1"/>
    </source>
</evidence>
<feature type="transmembrane region" description="Helical" evidence="1">
    <location>
        <begin position="434"/>
        <end position="457"/>
    </location>
</feature>
<feature type="transmembrane region" description="Helical" evidence="1">
    <location>
        <begin position="191"/>
        <end position="212"/>
    </location>
</feature>
<reference evidence="4 5" key="1">
    <citation type="submission" date="2018-02" db="EMBL/GenBank/DDBJ databases">
        <title>Comparative genomes isolates from brazilian mangrove.</title>
        <authorList>
            <person name="Araujo J.E."/>
            <person name="Taketani R.G."/>
            <person name="Silva M.C.P."/>
            <person name="Loureco M.V."/>
            <person name="Andreote F.D."/>
        </authorList>
    </citation>
    <scope>NUCLEOTIDE SEQUENCE [LARGE SCALE GENOMIC DNA]</scope>
    <source>
        <strain evidence="4 5">NAP PRIS-MGV</strain>
    </source>
</reference>
<dbReference type="InterPro" id="IPR006073">
    <property type="entry name" value="GTP-bd"/>
</dbReference>
<feature type="domain" description="Nucleoside transporter/FeoB GTPase Gate" evidence="3">
    <location>
        <begin position="266"/>
        <end position="358"/>
    </location>
</feature>
<keyword evidence="1" id="KW-1133">Transmembrane helix</keyword>
<dbReference type="PANTHER" id="PTHR43185:SF1">
    <property type="entry name" value="FE(2+) TRANSPORTER FEOB"/>
    <property type="match status" value="1"/>
</dbReference>
<dbReference type="GO" id="GO:0005886">
    <property type="term" value="C:plasma membrane"/>
    <property type="evidence" value="ECO:0007669"/>
    <property type="project" value="TreeGrafter"/>
</dbReference>
<keyword evidence="1" id="KW-0812">Transmembrane</keyword>
<dbReference type="InterPro" id="IPR011642">
    <property type="entry name" value="Gate_dom"/>
</dbReference>